<feature type="transmembrane region" description="Helical" evidence="1">
    <location>
        <begin position="40"/>
        <end position="58"/>
    </location>
</feature>
<evidence type="ECO:0000313" key="2">
    <source>
        <dbReference type="EMBL" id="MBC3931542.1"/>
    </source>
</evidence>
<feature type="transmembrane region" description="Helical" evidence="1">
    <location>
        <begin position="114"/>
        <end position="141"/>
    </location>
</feature>
<gene>
    <name evidence="2" type="ORF">H8K43_07670</name>
</gene>
<feature type="transmembrane region" description="Helical" evidence="1">
    <location>
        <begin position="196"/>
        <end position="217"/>
    </location>
</feature>
<feature type="transmembrane region" description="Helical" evidence="1">
    <location>
        <begin position="78"/>
        <end position="102"/>
    </location>
</feature>
<protein>
    <submittedName>
        <fullName evidence="2">DUF1345 domain-containing protein</fullName>
    </submittedName>
</protein>
<keyword evidence="1" id="KW-0812">Transmembrane</keyword>
<dbReference type="Proteomes" id="UP000654304">
    <property type="component" value="Unassembled WGS sequence"/>
</dbReference>
<comment type="caution">
    <text evidence="2">The sequence shown here is derived from an EMBL/GenBank/DDBJ whole genome shotgun (WGS) entry which is preliminary data.</text>
</comment>
<evidence type="ECO:0000256" key="1">
    <source>
        <dbReference type="SAM" id="Phobius"/>
    </source>
</evidence>
<organism evidence="2 3">
    <name type="scientific">Undibacterium curvum</name>
    <dbReference type="NCBI Taxonomy" id="2762294"/>
    <lineage>
        <taxon>Bacteria</taxon>
        <taxon>Pseudomonadati</taxon>
        <taxon>Pseudomonadota</taxon>
        <taxon>Betaproteobacteria</taxon>
        <taxon>Burkholderiales</taxon>
        <taxon>Oxalobacteraceae</taxon>
        <taxon>Undibacterium</taxon>
    </lineage>
</organism>
<accession>A0ABR7A4G7</accession>
<keyword evidence="1" id="KW-0472">Membrane</keyword>
<keyword evidence="1" id="KW-1133">Transmembrane helix</keyword>
<name>A0ABR7A4G7_9BURK</name>
<dbReference type="EMBL" id="JACOGD010000003">
    <property type="protein sequence ID" value="MBC3931542.1"/>
    <property type="molecule type" value="Genomic_DNA"/>
</dbReference>
<sequence>MRIWTSLRSVRRPRLVLAIFLGMLSSILWPESWRMSTRVLLSWDITAWTYLALMGWMMSRARPEQVMEMAEKEDESAVAILTLISVCASISLAAIVIELAGIQGAPAEVKIFHYVLTGLTVIGAWALVAVVFSFHYALLFYASPEQQRALKFPDQECIPDFWDFLYFSFTIAVAAQTSDVSVMCGSARKTVLFQSVLSFFFNVAILGFSINIAASLVSS</sequence>
<proteinExistence type="predicted"/>
<dbReference type="Pfam" id="PF07077">
    <property type="entry name" value="DUF1345"/>
    <property type="match status" value="1"/>
</dbReference>
<reference evidence="2 3" key="1">
    <citation type="submission" date="2020-08" db="EMBL/GenBank/DDBJ databases">
        <title>Novel species isolated from subtropical streams in China.</title>
        <authorList>
            <person name="Lu H."/>
        </authorList>
    </citation>
    <scope>NUCLEOTIDE SEQUENCE [LARGE SCALE GENOMIC DNA]</scope>
    <source>
        <strain evidence="2 3">CY22W</strain>
    </source>
</reference>
<keyword evidence="3" id="KW-1185">Reference proteome</keyword>
<dbReference type="InterPro" id="IPR009781">
    <property type="entry name" value="DUF1345"/>
</dbReference>
<evidence type="ECO:0000313" key="3">
    <source>
        <dbReference type="Proteomes" id="UP000654304"/>
    </source>
</evidence>